<dbReference type="PROSITE" id="PS00151">
    <property type="entry name" value="ACYLPHOSPHATASE_2"/>
    <property type="match status" value="1"/>
</dbReference>
<evidence type="ECO:0000256" key="5">
    <source>
        <dbReference type="PROSITE-ProRule" id="PRU00409"/>
    </source>
</evidence>
<evidence type="ECO:0000256" key="6">
    <source>
        <dbReference type="PROSITE-ProRule" id="PRU00520"/>
    </source>
</evidence>
<dbReference type="PANTHER" id="PTHR21621:SF0">
    <property type="entry name" value="BETA-CITRYLGLUTAMATE SYNTHASE B-RELATED"/>
    <property type="match status" value="1"/>
</dbReference>
<dbReference type="InterPro" id="IPR001792">
    <property type="entry name" value="Acylphosphatase-like_dom"/>
</dbReference>
<feature type="domain" description="Acylphosphatase-like" evidence="9">
    <location>
        <begin position="340"/>
        <end position="427"/>
    </location>
</feature>
<dbReference type="InterPro" id="IPR017968">
    <property type="entry name" value="Acylphosphatase_CS"/>
</dbReference>
<keyword evidence="11" id="KW-1185">Reference proteome</keyword>
<accession>A0ABV2ECS8</accession>
<dbReference type="InterPro" id="IPR036046">
    <property type="entry name" value="Acylphosphatase-like_dom_sf"/>
</dbReference>
<feature type="active site" evidence="6">
    <location>
        <position position="355"/>
    </location>
</feature>
<evidence type="ECO:0000313" key="10">
    <source>
        <dbReference type="EMBL" id="MET3111951.1"/>
    </source>
</evidence>
<dbReference type="EMBL" id="JBDZDV010000007">
    <property type="protein sequence ID" value="MET3111951.1"/>
    <property type="molecule type" value="Genomic_DNA"/>
</dbReference>
<dbReference type="Pfam" id="PF00708">
    <property type="entry name" value="Acylphosphatase"/>
    <property type="match status" value="1"/>
</dbReference>
<organism evidence="10 11">
    <name type="scientific">Salinicoccus halitifaciens</name>
    <dbReference type="NCBI Taxonomy" id="1073415"/>
    <lineage>
        <taxon>Bacteria</taxon>
        <taxon>Bacillati</taxon>
        <taxon>Bacillota</taxon>
        <taxon>Bacilli</taxon>
        <taxon>Bacillales</taxon>
        <taxon>Staphylococcaceae</taxon>
        <taxon>Salinicoccus</taxon>
    </lineage>
</organism>
<evidence type="ECO:0000256" key="3">
    <source>
        <dbReference type="ARBA" id="ARBA00015991"/>
    </source>
</evidence>
<evidence type="ECO:0000259" key="9">
    <source>
        <dbReference type="PROSITE" id="PS51160"/>
    </source>
</evidence>
<dbReference type="InterPro" id="IPR003806">
    <property type="entry name" value="ATP-grasp_PylC-type"/>
</dbReference>
<evidence type="ECO:0000256" key="2">
    <source>
        <dbReference type="ARBA" id="ARBA00012150"/>
    </source>
</evidence>
<name>A0ABV2ECS8_9STAP</name>
<comment type="catalytic activity">
    <reaction evidence="4 6">
        <text>an acyl phosphate + H2O = a carboxylate + phosphate + H(+)</text>
        <dbReference type="Rhea" id="RHEA:14965"/>
        <dbReference type="ChEBI" id="CHEBI:15377"/>
        <dbReference type="ChEBI" id="CHEBI:15378"/>
        <dbReference type="ChEBI" id="CHEBI:29067"/>
        <dbReference type="ChEBI" id="CHEBI:43474"/>
        <dbReference type="ChEBI" id="CHEBI:59918"/>
        <dbReference type="EC" id="3.6.1.7"/>
    </reaction>
</comment>
<dbReference type="SUPFAM" id="SSF54975">
    <property type="entry name" value="Acylphosphatase/BLUF domain-like"/>
    <property type="match status" value="1"/>
</dbReference>
<evidence type="ECO:0000313" key="11">
    <source>
        <dbReference type="Proteomes" id="UP001549019"/>
    </source>
</evidence>
<gene>
    <name evidence="10" type="ORF">ABHD89_002376</name>
</gene>
<evidence type="ECO:0000259" key="8">
    <source>
        <dbReference type="PROSITE" id="PS50975"/>
    </source>
</evidence>
<sequence length="429" mass="47491">MKLIGFDPIGKLFSLSSSDKTHFFYRTRGDMISNEAVDTGTDKEATKKLLTEAGVTVPRGFSFTSDTPLEELKKSMVGMEKPFVLKPTFGSLGKGVTTNIQSEETFFQSLEYAQKTYDYKDFLAEQHILGDDVRVYVVGDEVVAATKRIPANITGDGQSTIEELVEEKNEMRKLNPHMSTRLIKVDDRMKGYLSNQGLDLMSVPESGQTVFLKGESNISAGGDSIDITDELGEEAALTAVEAVRAIPGLHHAGVDLIVNEGKGTVIEINSTGSTALHTFPLYGEARNVSKKIIDYYFPETKDMTTSDCLFFNYTGILKQLRANQLKKVEITDAPVGEIYAKRYVVSGKVQKVGYRIWAENQAIAHGLHGYAKNLKNGEVVVVVAGPEKEKVDAFKEACYEGPERARVHNVKEYIWKKEVKVGFEIKSAK</sequence>
<dbReference type="Gene3D" id="3.30.70.100">
    <property type="match status" value="1"/>
</dbReference>
<dbReference type="PANTHER" id="PTHR21621">
    <property type="entry name" value="RIBOSOMAL PROTEIN S6 MODIFICATION PROTEIN"/>
    <property type="match status" value="1"/>
</dbReference>
<dbReference type="SUPFAM" id="SSF56059">
    <property type="entry name" value="Glutathione synthetase ATP-binding domain-like"/>
    <property type="match status" value="1"/>
</dbReference>
<evidence type="ECO:0000256" key="7">
    <source>
        <dbReference type="RuleBase" id="RU004168"/>
    </source>
</evidence>
<reference evidence="10 11" key="1">
    <citation type="submission" date="2024-05" db="EMBL/GenBank/DDBJ databases">
        <title>Genomic Encyclopedia of Type Strains, Phase IV (KMG-IV): sequencing the most valuable type-strain genomes for metagenomic binning, comparative biology and taxonomic classification.</title>
        <authorList>
            <person name="Goeker M."/>
        </authorList>
    </citation>
    <scope>NUCLEOTIDE SEQUENCE [LARGE SCALE GENOMIC DNA]</scope>
    <source>
        <strain evidence="10 11">DSM 25286</strain>
    </source>
</reference>
<dbReference type="Gene3D" id="3.30.470.20">
    <property type="entry name" value="ATP-grasp fold, B domain"/>
    <property type="match status" value="2"/>
</dbReference>
<evidence type="ECO:0000256" key="4">
    <source>
        <dbReference type="ARBA" id="ARBA00047645"/>
    </source>
</evidence>
<dbReference type="Proteomes" id="UP001549019">
    <property type="component" value="Unassembled WGS sequence"/>
</dbReference>
<comment type="similarity">
    <text evidence="1 7">Belongs to the acylphosphatase family.</text>
</comment>
<dbReference type="InterPro" id="IPR011761">
    <property type="entry name" value="ATP-grasp"/>
</dbReference>
<keyword evidence="5" id="KW-0067">ATP-binding</keyword>
<dbReference type="PROSITE" id="PS51160">
    <property type="entry name" value="ACYLPHOSPHATASE_3"/>
    <property type="match status" value="1"/>
</dbReference>
<keyword evidence="6" id="KW-0378">Hydrolase</keyword>
<evidence type="ECO:0000256" key="1">
    <source>
        <dbReference type="ARBA" id="ARBA00005614"/>
    </source>
</evidence>
<dbReference type="Pfam" id="PF02655">
    <property type="entry name" value="ATP-grasp_3"/>
    <property type="match status" value="1"/>
</dbReference>
<dbReference type="PROSITE" id="PS50975">
    <property type="entry name" value="ATP_GRASP"/>
    <property type="match status" value="1"/>
</dbReference>
<feature type="active site" evidence="6">
    <location>
        <position position="373"/>
    </location>
</feature>
<dbReference type="RefSeq" id="WP_230821142.1">
    <property type="nucleotide sequence ID" value="NZ_JAJNCU010000002.1"/>
</dbReference>
<dbReference type="EC" id="3.6.1.7" evidence="2 6"/>
<keyword evidence="5" id="KW-0547">Nucleotide-binding</keyword>
<proteinExistence type="inferred from homology"/>
<comment type="caution">
    <text evidence="10">The sequence shown here is derived from an EMBL/GenBank/DDBJ whole genome shotgun (WGS) entry which is preliminary data.</text>
</comment>
<feature type="domain" description="ATP-grasp" evidence="8">
    <location>
        <begin position="47"/>
        <end position="297"/>
    </location>
</feature>
<protein>
    <recommendedName>
        <fullName evidence="3 6">acylphosphatase</fullName>
        <ecNumber evidence="2 6">3.6.1.7</ecNumber>
    </recommendedName>
</protein>